<evidence type="ECO:0000256" key="4">
    <source>
        <dbReference type="ARBA" id="ARBA00022525"/>
    </source>
</evidence>
<organism evidence="8 9">
    <name type="scientific">Peronospora effusa</name>
    <dbReference type="NCBI Taxonomy" id="542832"/>
    <lineage>
        <taxon>Eukaryota</taxon>
        <taxon>Sar</taxon>
        <taxon>Stramenopiles</taxon>
        <taxon>Oomycota</taxon>
        <taxon>Peronosporomycetes</taxon>
        <taxon>Peronosporales</taxon>
        <taxon>Peronosporaceae</taxon>
        <taxon>Peronospora</taxon>
    </lineage>
</organism>
<accession>A0A3R7W756</accession>
<reference evidence="8 9" key="1">
    <citation type="submission" date="2018-06" db="EMBL/GenBank/DDBJ databases">
        <title>Comparative genomics of downy mildews reveals potential adaptations to biotrophy.</title>
        <authorList>
            <person name="Fletcher K."/>
            <person name="Klosterman S.J."/>
            <person name="Derevnina L."/>
            <person name="Martin F."/>
            <person name="Koike S."/>
            <person name="Reyes Chin-Wo S."/>
            <person name="Mou B."/>
            <person name="Michelmore R."/>
        </authorList>
    </citation>
    <scope>NUCLEOTIDE SEQUENCE [LARGE SCALE GENOMIC DNA]</scope>
    <source>
        <strain evidence="8 9">R13</strain>
    </source>
</reference>
<evidence type="ECO:0000313" key="8">
    <source>
        <dbReference type="EMBL" id="RQM17449.1"/>
    </source>
</evidence>
<dbReference type="VEuPathDB" id="FungiDB:DD237_001418"/>
<name>A0A3R7W756_9STRA</name>
<dbReference type="Pfam" id="PF22748">
    <property type="entry name" value="PexRD54_WY"/>
    <property type="match status" value="1"/>
</dbReference>
<dbReference type="AlphaFoldDB" id="A0A3R7W756"/>
<dbReference type="Proteomes" id="UP000286097">
    <property type="component" value="Unassembled WGS sequence"/>
</dbReference>
<sequence length="386" mass="43910">MNVWRAKKTSVDDAFTELKLDKAGNKLLEDPRFITWFQYANEETGSVPNLAIKTVSEHNGDVGLLTMLEAFFDEENTSKAVMTTLESALMDLWKKKGMSMNNVFKLLKLDQKGDNLLRDKLLKEYEFGIWLKYAAKESHNLQESTIKMVLERYGDVDLLKMLKVFADAKASKTALTRLESALVASWKVKKLSLVDVFKLLKLKQRTGDSLHENLLREIWLRYRNKNASKQDVAGENPLHDSVENPSHLDGKSADDAFTALDLDKAGDKLFSDPQFEEWFQFVAKGTGTLPESAAKTVSKHYNDEDLLKMFEAFANAKASDAVMTTLESALMVSWKDKKMSTLDVFKLLKLDQKGDDLLHDKLFSKSKFGIWAQYAAKKPNPFQNQR</sequence>
<evidence type="ECO:0000313" key="9">
    <source>
        <dbReference type="Proteomes" id="UP000286097"/>
    </source>
</evidence>
<evidence type="ECO:0000256" key="3">
    <source>
        <dbReference type="ARBA" id="ARBA00010400"/>
    </source>
</evidence>
<dbReference type="GO" id="GO:0043657">
    <property type="term" value="C:host cell"/>
    <property type="evidence" value="ECO:0007669"/>
    <property type="project" value="UniProtKB-SubCell"/>
</dbReference>
<evidence type="ECO:0000256" key="6">
    <source>
        <dbReference type="ARBA" id="ARBA00023026"/>
    </source>
</evidence>
<keyword evidence="5" id="KW-0732">Signal</keyword>
<comment type="subcellular location">
    <subcellularLocation>
        <location evidence="1">Host cell</location>
    </subcellularLocation>
    <subcellularLocation>
        <location evidence="2">Secreted</location>
    </subcellularLocation>
</comment>
<dbReference type="GO" id="GO:0005576">
    <property type="term" value="C:extracellular region"/>
    <property type="evidence" value="ECO:0007669"/>
    <property type="project" value="UniProtKB-SubCell"/>
</dbReference>
<proteinExistence type="inferred from homology"/>
<evidence type="ECO:0000259" key="7">
    <source>
        <dbReference type="Pfam" id="PF22748"/>
    </source>
</evidence>
<dbReference type="EMBL" id="QKXF01000096">
    <property type="protein sequence ID" value="RQM17449.1"/>
    <property type="molecule type" value="Genomic_DNA"/>
</dbReference>
<comment type="caution">
    <text evidence="8">The sequence shown here is derived from an EMBL/GenBank/DDBJ whole genome shotgun (WGS) entry which is preliminary data.</text>
</comment>
<feature type="domain" description="RxLR effector PexRD54 WY" evidence="7">
    <location>
        <begin position="4"/>
        <end position="39"/>
    </location>
</feature>
<evidence type="ECO:0000256" key="2">
    <source>
        <dbReference type="ARBA" id="ARBA00004613"/>
    </source>
</evidence>
<keyword evidence="4" id="KW-0964">Secreted</keyword>
<keyword evidence="6" id="KW-0843">Virulence</keyword>
<evidence type="ECO:0000256" key="1">
    <source>
        <dbReference type="ARBA" id="ARBA00004340"/>
    </source>
</evidence>
<protein>
    <recommendedName>
        <fullName evidence="7">RxLR effector PexRD54 WY domain-containing protein</fullName>
    </recommendedName>
</protein>
<evidence type="ECO:0000256" key="5">
    <source>
        <dbReference type="ARBA" id="ARBA00022729"/>
    </source>
</evidence>
<gene>
    <name evidence="8" type="ORF">DD237_001418</name>
</gene>
<comment type="similarity">
    <text evidence="3">Belongs to the RxLR effector family.</text>
</comment>
<dbReference type="InterPro" id="IPR054463">
    <property type="entry name" value="PexRD54_WY"/>
</dbReference>